<reference evidence="1 2" key="1">
    <citation type="submission" date="2015-12" db="EMBL/GenBank/DDBJ databases">
        <title>Draft genome sequence of Moniliophthora roreri, the causal agent of frosty pod rot of cacao.</title>
        <authorList>
            <person name="Aime M.C."/>
            <person name="Diaz-Valderrama J.R."/>
            <person name="Kijpornyongpan T."/>
            <person name="Phillips-Mora W."/>
        </authorList>
    </citation>
    <scope>NUCLEOTIDE SEQUENCE [LARGE SCALE GENOMIC DNA]</scope>
    <source>
        <strain evidence="1 2">MCA 2952</strain>
    </source>
</reference>
<gene>
    <name evidence="1" type="ORF">WG66_328</name>
</gene>
<comment type="caution">
    <text evidence="1">The sequence shown here is derived from an EMBL/GenBank/DDBJ whole genome shotgun (WGS) entry which is preliminary data.</text>
</comment>
<proteinExistence type="predicted"/>
<evidence type="ECO:0000313" key="1">
    <source>
        <dbReference type="EMBL" id="KTB47094.1"/>
    </source>
</evidence>
<dbReference type="EMBL" id="LATX01000141">
    <property type="protein sequence ID" value="KTB47094.1"/>
    <property type="molecule type" value="Genomic_DNA"/>
</dbReference>
<sequence>MDLMAVESGRPVT</sequence>
<organism evidence="1 2">
    <name type="scientific">Moniliophthora roreri</name>
    <name type="common">Frosty pod rot fungus</name>
    <name type="synonym">Monilia roreri</name>
    <dbReference type="NCBI Taxonomy" id="221103"/>
    <lineage>
        <taxon>Eukaryota</taxon>
        <taxon>Fungi</taxon>
        <taxon>Dikarya</taxon>
        <taxon>Basidiomycota</taxon>
        <taxon>Agaricomycotina</taxon>
        <taxon>Agaricomycetes</taxon>
        <taxon>Agaricomycetidae</taxon>
        <taxon>Agaricales</taxon>
        <taxon>Marasmiineae</taxon>
        <taxon>Marasmiaceae</taxon>
        <taxon>Moniliophthora</taxon>
    </lineage>
</organism>
<accession>A0A0W0GEU9</accession>
<evidence type="ECO:0000313" key="2">
    <source>
        <dbReference type="Proteomes" id="UP000054988"/>
    </source>
</evidence>
<name>A0A0W0GEU9_MONRR</name>
<protein>
    <submittedName>
        <fullName evidence="1">Uncharacterized protein</fullName>
    </submittedName>
</protein>
<dbReference type="Proteomes" id="UP000054988">
    <property type="component" value="Unassembled WGS sequence"/>
</dbReference>